<reference evidence="2 3" key="1">
    <citation type="submission" date="2017-06" db="EMBL/GenBank/DDBJ databases">
        <authorList>
            <person name="Kim H.J."/>
            <person name="Triplett B.A."/>
        </authorList>
    </citation>
    <scope>NUCLEOTIDE SEQUENCE [LARGE SCALE GENOMIC DNA]</scope>
</reference>
<evidence type="ECO:0000313" key="3">
    <source>
        <dbReference type="Proteomes" id="UP000223025"/>
    </source>
</evidence>
<organism evidence="2 3">
    <name type="scientific">Agrobacterium phage Atu_ph07</name>
    <dbReference type="NCBI Taxonomy" id="2024264"/>
    <lineage>
        <taxon>Viruses</taxon>
        <taxon>Duplodnaviria</taxon>
        <taxon>Heunggongvirae</taxon>
        <taxon>Uroviricota</taxon>
        <taxon>Caudoviricetes</taxon>
        <taxon>Polybotosvirus</taxon>
        <taxon>Polybotosvirus Atuph07</taxon>
    </lineage>
</organism>
<dbReference type="GeneID" id="40088047"/>
<dbReference type="EMBL" id="MF403008">
    <property type="protein sequence ID" value="AUZ94856.1"/>
    <property type="molecule type" value="Genomic_DNA"/>
</dbReference>
<dbReference type="Proteomes" id="UP000223025">
    <property type="component" value="Segment"/>
</dbReference>
<evidence type="ECO:0000313" key="2">
    <source>
        <dbReference type="EMBL" id="AUZ94856.1"/>
    </source>
</evidence>
<protein>
    <submittedName>
        <fullName evidence="2">Uncharacterized protein</fullName>
    </submittedName>
</protein>
<sequence>MSKAKKIEQIKKQLDEAVQKREKLIEHSIKSTRISALLENNLEQAELIFAAKDIQDKLQRIAGDIAKMQADVLPIADNIKGSFGPELSANWERTTTDSLLDSLNVIRKSKDAIGNAILSLEGKEVQEIDNDMSSFEDGDDLDISVDVEDESEIAVDDTEDGDENEEDIEEDDLFGAAEPLGRAQKESRSFNKTALVESVNRSLEQIRTINKTIKESKSVARKDNLRNKVKAIRESLNNEVLGSYRKIGTILLMTESVDSLVNWLNENVTSGMPADKKEKLMADVAAAKNTNPVDLAGWIGQKKYGAGLSAQLFNPLANLNPSDLTEDTQPVKPVSPLKPLNNNEKKEAGNVMAKIASSMETDKNLGNKPMTAATTSMTPAERLTVKKIQNTIKSTGKTSDKVSDFITNSEPLLQESHYRDVLSDVAVREATLSENEEDYSDPLKVDNVYFTYMTPAGKFGHREFKAMNRAQRESYKLVANGCQIDEVRITRKESLNPVLSEDNADITDKLDIFENPENVSDIVISYSTKVGREGSKEFGDINKARKWFKEALEKGYEINGVTASNTYVSERNCTEDMLKSKKVALEKAIAKMEENDTDESLKSKYYNRLATVTERLAECGPEVTEEVAQKSDKTNETEKYSNTDFQKVADWAISRSRKGKKSYVNAVGKHYEGSEFYDKKKTVATFEKGKQVEGPMWLEAKKEKGKKLEETFNYRADSFAEAAKWAKDDSKNGYVQHVDKVGSKFIVTDWMSDDTVASFENGRQIGGSMEF</sequence>
<feature type="region of interest" description="Disordered" evidence="1">
    <location>
        <begin position="324"/>
        <end position="343"/>
    </location>
</feature>
<evidence type="ECO:0000256" key="1">
    <source>
        <dbReference type="SAM" id="MobiDB-lite"/>
    </source>
</evidence>
<dbReference type="KEGG" id="vg:40088047"/>
<name>A0A2L0UZ88_9CAUD</name>
<dbReference type="RefSeq" id="YP_009611709.1">
    <property type="nucleotide sequence ID" value="NC_042013.1"/>
</dbReference>
<proteinExistence type="predicted"/>
<keyword evidence="3" id="KW-1185">Reference proteome</keyword>
<accession>A0A2L0UZ88</accession>